<keyword evidence="1" id="KW-0647">Proteasome</keyword>
<organism evidence="1 2">
    <name type="scientific">Chthoniobacter flavus Ellin428</name>
    <dbReference type="NCBI Taxonomy" id="497964"/>
    <lineage>
        <taxon>Bacteria</taxon>
        <taxon>Pseudomonadati</taxon>
        <taxon>Verrucomicrobiota</taxon>
        <taxon>Spartobacteria</taxon>
        <taxon>Chthoniobacterales</taxon>
        <taxon>Chthoniobacteraceae</taxon>
        <taxon>Chthoniobacter</taxon>
    </lineage>
</organism>
<dbReference type="RefSeq" id="WP_006980791.1">
    <property type="nucleotide sequence ID" value="NZ_ABVL01000010.1"/>
</dbReference>
<accession>B4D3H8</accession>
<comment type="caution">
    <text evidence="1">The sequence shown here is derived from an EMBL/GenBank/DDBJ whole genome shotgun (WGS) entry which is preliminary data.</text>
</comment>
<dbReference type="InParanoid" id="B4D3H8"/>
<dbReference type="EMBL" id="ABVL01000010">
    <property type="protein sequence ID" value="EDY18808.1"/>
    <property type="molecule type" value="Genomic_DNA"/>
</dbReference>
<sequence>MIEEPYRWVEAIANRREYIEHQLSGGSPIAGLSYKEGILLFTLGRERQKLFEIYDRIGLGTIGHPGDIERLRMTAIEITSAEGFARSAHDVSLRRLANYSLSPALKTAFEQVYGAPYLARMLFAELGRGGASNTFLRLDYDGAIFTSGGAFGRAPEEFGVISGTAASTAKMERFLREQSLPASTLEKALEIALDAWTVGHLTQSEEPSDELPSAEAIAKAREEQLAASSIEAAILTDTGAQTVTWRSLRDTEIRPQLEKR</sequence>
<dbReference type="GO" id="GO:0000502">
    <property type="term" value="C:proteasome complex"/>
    <property type="evidence" value="ECO:0007669"/>
    <property type="project" value="UniProtKB-KW"/>
</dbReference>
<protein>
    <submittedName>
        <fullName evidence="1">20S proteasome A and B subunits</fullName>
    </submittedName>
</protein>
<dbReference type="InterPro" id="IPR029055">
    <property type="entry name" value="Ntn_hydrolases_N"/>
</dbReference>
<proteinExistence type="predicted"/>
<dbReference type="Proteomes" id="UP000005824">
    <property type="component" value="Unassembled WGS sequence"/>
</dbReference>
<reference evidence="1 2" key="1">
    <citation type="journal article" date="2011" name="J. Bacteriol.">
        <title>Genome sequence of Chthoniobacter flavus Ellin428, an aerobic heterotrophic soil bacterium.</title>
        <authorList>
            <person name="Kant R."/>
            <person name="van Passel M.W."/>
            <person name="Palva A."/>
            <person name="Lucas S."/>
            <person name="Lapidus A."/>
            <person name="Glavina Del Rio T."/>
            <person name="Dalin E."/>
            <person name="Tice H."/>
            <person name="Bruce D."/>
            <person name="Goodwin L."/>
            <person name="Pitluck S."/>
            <person name="Larimer F.W."/>
            <person name="Land M.L."/>
            <person name="Hauser L."/>
            <person name="Sangwan P."/>
            <person name="de Vos W.M."/>
            <person name="Janssen P.H."/>
            <person name="Smidt H."/>
        </authorList>
    </citation>
    <scope>NUCLEOTIDE SEQUENCE [LARGE SCALE GENOMIC DNA]</scope>
    <source>
        <strain evidence="1 2">Ellin428</strain>
    </source>
</reference>
<keyword evidence="2" id="KW-1185">Reference proteome</keyword>
<gene>
    <name evidence="1" type="ORF">CfE428DRAFT_3466</name>
</gene>
<evidence type="ECO:0000313" key="1">
    <source>
        <dbReference type="EMBL" id="EDY18808.1"/>
    </source>
</evidence>
<dbReference type="Gene3D" id="3.60.20.10">
    <property type="entry name" value="Glutamine Phosphoribosylpyrophosphate, subunit 1, domain 1"/>
    <property type="match status" value="1"/>
</dbReference>
<dbReference type="SUPFAM" id="SSF56235">
    <property type="entry name" value="N-terminal nucleophile aminohydrolases (Ntn hydrolases)"/>
    <property type="match status" value="1"/>
</dbReference>
<evidence type="ECO:0000313" key="2">
    <source>
        <dbReference type="Proteomes" id="UP000005824"/>
    </source>
</evidence>
<dbReference type="AlphaFoldDB" id="B4D3H8"/>
<name>B4D3H8_9BACT</name>
<dbReference type="STRING" id="497964.CfE428DRAFT_3466"/>
<dbReference type="eggNOG" id="COG0638">
    <property type="taxonomic scope" value="Bacteria"/>
</dbReference>